<accession>M1J9Y9</accession>
<sequence length="131" mass="14802">MDPILSSEIRQMHCNIQILDSEENPWFIGKRDWPAEMVLKLAAERLPKAQELGLNKMQDAIPAFGSALAEVAKNNGSQDDIDKAVFELLMITCVIEQCMGIEAEVLTHRDFNFVIYDTGAVRYDRVEAHHA</sequence>
<dbReference type="RefSeq" id="WP_172966733.1">
    <property type="nucleotide sequence ID" value="NZ_JAESNG010000280.1"/>
</dbReference>
<organism evidence="1">
    <name type="scientific">Pseudomonas syringae pv. actinidiae</name>
    <dbReference type="NCBI Taxonomy" id="103796"/>
    <lineage>
        <taxon>Bacteria</taxon>
        <taxon>Pseudomonadati</taxon>
        <taxon>Pseudomonadota</taxon>
        <taxon>Gammaproteobacteria</taxon>
        <taxon>Pseudomonadales</taxon>
        <taxon>Pseudomonadaceae</taxon>
        <taxon>Pseudomonas</taxon>
        <taxon>Pseudomonas syringae</taxon>
    </lineage>
</organism>
<dbReference type="EMBL" id="KC148188">
    <property type="protein sequence ID" value="AGE82591.1"/>
    <property type="molecule type" value="Genomic_DNA"/>
</dbReference>
<proteinExistence type="predicted"/>
<evidence type="ECO:0000313" key="1">
    <source>
        <dbReference type="EMBL" id="AGE82591.1"/>
    </source>
</evidence>
<reference evidence="1" key="2">
    <citation type="journal article" date="2013" name="PLoS ONE">
        <title>Pseudomonas syringae pv. actinidiae from Recent Outbreaks of Kiwifruit Bacterial Canker Belong to Different Clones that Originated in China.</title>
        <authorList>
            <person name="Butler M.I."/>
            <person name="Stockwell P.A."/>
            <person name="Black M.A."/>
            <person name="Day R.C."/>
            <person name="Lamont I.L."/>
            <person name="Poulter R.T.M."/>
        </authorList>
    </citation>
    <scope>NUCLEOTIDE SEQUENCE</scope>
    <source>
        <strain evidence="1">ICMP19455</strain>
    </source>
</reference>
<protein>
    <submittedName>
        <fullName evidence="1">Uncharacterized protein</fullName>
    </submittedName>
</protein>
<name>M1J9Y9_PSESF</name>
<dbReference type="AlphaFoldDB" id="M1J9Y9"/>
<reference evidence="1" key="1">
    <citation type="submission" date="2012-11" db="EMBL/GenBank/DDBJ databases">
        <authorList>
            <person name="Butler M."/>
            <person name="Stockwell P."/>
            <person name="Black M."/>
            <person name="Day R."/>
            <person name="Zhao Z."/>
            <person name="Huang L."/>
            <person name="Lamont I."/>
            <person name="Poulter R."/>
        </authorList>
    </citation>
    <scope>NUCLEOTIDE SEQUENCE</scope>
    <source>
        <strain evidence="1">ICMP19455</strain>
    </source>
</reference>